<feature type="region of interest" description="Disordered" evidence="1">
    <location>
        <begin position="140"/>
        <end position="209"/>
    </location>
</feature>
<accession>A0A1J5Q7G4</accession>
<reference evidence="2" key="1">
    <citation type="submission" date="2016-10" db="EMBL/GenBank/DDBJ databases">
        <title>Sequence of Gallionella enrichment culture.</title>
        <authorList>
            <person name="Poehlein A."/>
            <person name="Muehling M."/>
            <person name="Daniel R."/>
        </authorList>
    </citation>
    <scope>NUCLEOTIDE SEQUENCE</scope>
</reference>
<proteinExistence type="predicted"/>
<evidence type="ECO:0000256" key="1">
    <source>
        <dbReference type="SAM" id="MobiDB-lite"/>
    </source>
</evidence>
<dbReference type="AntiFam" id="ANF00095">
    <property type="entry name" value="Shadow ORF (opposite ABC transporters)"/>
</dbReference>
<gene>
    <name evidence="2" type="ORF">GALL_391350</name>
</gene>
<feature type="compositionally biased region" description="Basic and acidic residues" evidence="1">
    <location>
        <begin position="52"/>
        <end position="64"/>
    </location>
</feature>
<protein>
    <submittedName>
        <fullName evidence="2">Uncharacterized protein</fullName>
    </submittedName>
</protein>
<feature type="compositionally biased region" description="Basic and acidic residues" evidence="1">
    <location>
        <begin position="149"/>
        <end position="179"/>
    </location>
</feature>
<dbReference type="EMBL" id="MLJW01001269">
    <property type="protein sequence ID" value="OIQ79130.1"/>
    <property type="molecule type" value="Genomic_DNA"/>
</dbReference>
<organism evidence="2">
    <name type="scientific">mine drainage metagenome</name>
    <dbReference type="NCBI Taxonomy" id="410659"/>
    <lineage>
        <taxon>unclassified sequences</taxon>
        <taxon>metagenomes</taxon>
        <taxon>ecological metagenomes</taxon>
    </lineage>
</organism>
<dbReference type="AntiFam" id="ANF00142">
    <property type="entry name" value="Shadow ORF (opposite yadG)"/>
</dbReference>
<feature type="compositionally biased region" description="Basic and acidic residues" evidence="1">
    <location>
        <begin position="74"/>
        <end position="83"/>
    </location>
</feature>
<feature type="region of interest" description="Disordered" evidence="1">
    <location>
        <begin position="52"/>
        <end position="87"/>
    </location>
</feature>
<sequence length="209" mass="22727">MARASLPEVRHRRQEPLGVGVRRRREQLRDRRLLDDLTAVHDDDAVREIGDDTHVVRDQDDRGPEAVAQPAEQVEDRGLHGDVESGGGLVGNDELGLAGDRDRDHHALLLATGHLVRVRVDPALRVGDADEVEQLDRASVRGAAGHPSVRAERLHDLPADGADRVERGRGLLEDHRDPVAAHPAHRLAAESGELDAVHPGGAADGRRAR</sequence>
<name>A0A1J5Q7G4_9ZZZZ</name>
<evidence type="ECO:0000313" key="2">
    <source>
        <dbReference type="EMBL" id="OIQ79130.1"/>
    </source>
</evidence>
<dbReference type="AlphaFoldDB" id="A0A1J5Q7G4"/>
<comment type="caution">
    <text evidence="2">The sequence shown here is derived from an EMBL/GenBank/DDBJ whole genome shotgun (WGS) entry which is preliminary data.</text>
</comment>